<proteinExistence type="predicted"/>
<dbReference type="AlphaFoldDB" id="H3GUY6"/>
<dbReference type="EnsemblProtists" id="Phyra81095">
    <property type="protein sequence ID" value="Phyra81095"/>
    <property type="gene ID" value="Phyra81095"/>
</dbReference>
<sequence length="138" mass="15561">MLCRASVTLDLRIETAVGPLNLRGASCFVRDGSEDEFLLGRKTMQDIGIDNDRLFEQPVDGGRVSDAAGDDVTNYDADLRFEIDMDDIHRNLDRMLQEAKDEGFEPTLLDELRTLVYEHDDVWRIHVGADPPADVEPL</sequence>
<reference evidence="2" key="1">
    <citation type="journal article" date="2006" name="Science">
        <title>Phytophthora genome sequences uncover evolutionary origins and mechanisms of pathogenesis.</title>
        <authorList>
            <person name="Tyler B.M."/>
            <person name="Tripathy S."/>
            <person name="Zhang X."/>
            <person name="Dehal P."/>
            <person name="Jiang R.H."/>
            <person name="Aerts A."/>
            <person name="Arredondo F.D."/>
            <person name="Baxter L."/>
            <person name="Bensasson D."/>
            <person name="Beynon J.L."/>
            <person name="Chapman J."/>
            <person name="Damasceno C.M."/>
            <person name="Dorrance A.E."/>
            <person name="Dou D."/>
            <person name="Dickerman A.W."/>
            <person name="Dubchak I.L."/>
            <person name="Garbelotto M."/>
            <person name="Gijzen M."/>
            <person name="Gordon S.G."/>
            <person name="Govers F."/>
            <person name="Grunwald N.J."/>
            <person name="Huang W."/>
            <person name="Ivors K.L."/>
            <person name="Jones R.W."/>
            <person name="Kamoun S."/>
            <person name="Krampis K."/>
            <person name="Lamour K.H."/>
            <person name="Lee M.K."/>
            <person name="McDonald W.H."/>
            <person name="Medina M."/>
            <person name="Meijer H.J."/>
            <person name="Nordberg E.K."/>
            <person name="Maclean D.J."/>
            <person name="Ospina-Giraldo M.D."/>
            <person name="Morris P.F."/>
            <person name="Phuntumart V."/>
            <person name="Putnam N.H."/>
            <person name="Rash S."/>
            <person name="Rose J.K."/>
            <person name="Sakihama Y."/>
            <person name="Salamov A.A."/>
            <person name="Savidor A."/>
            <person name="Scheuring C.F."/>
            <person name="Smith B.M."/>
            <person name="Sobral B.W."/>
            <person name="Terry A."/>
            <person name="Torto-Alalibo T.A."/>
            <person name="Win J."/>
            <person name="Xu Z."/>
            <person name="Zhang H."/>
            <person name="Grigoriev I.V."/>
            <person name="Rokhsar D.S."/>
            <person name="Boore J.L."/>
        </authorList>
    </citation>
    <scope>NUCLEOTIDE SEQUENCE [LARGE SCALE GENOMIC DNA]</scope>
    <source>
        <strain evidence="2">Pr102</strain>
    </source>
</reference>
<evidence type="ECO:0000313" key="1">
    <source>
        <dbReference type="EnsemblProtists" id="Phyra81095"/>
    </source>
</evidence>
<dbReference type="Proteomes" id="UP000005238">
    <property type="component" value="Unassembled WGS sequence"/>
</dbReference>
<protein>
    <submittedName>
        <fullName evidence="1">Uncharacterized protein</fullName>
    </submittedName>
</protein>
<accession>H3GUY6</accession>
<name>H3GUY6_PHYRM</name>
<dbReference type="InParanoid" id="H3GUY6"/>
<dbReference type="EMBL" id="DS566053">
    <property type="status" value="NOT_ANNOTATED_CDS"/>
    <property type="molecule type" value="Genomic_DNA"/>
</dbReference>
<reference evidence="1" key="2">
    <citation type="submission" date="2015-06" db="UniProtKB">
        <authorList>
            <consortium name="EnsemblProtists"/>
        </authorList>
    </citation>
    <scope>IDENTIFICATION</scope>
    <source>
        <strain evidence="1">Pr102</strain>
    </source>
</reference>
<evidence type="ECO:0000313" key="2">
    <source>
        <dbReference type="Proteomes" id="UP000005238"/>
    </source>
</evidence>
<dbReference type="OMA" id="LHEPVEC"/>
<keyword evidence="2" id="KW-1185">Reference proteome</keyword>
<dbReference type="HOGENOM" id="CLU_1859223_0_0_1"/>
<organism evidence="1 2">
    <name type="scientific">Phytophthora ramorum</name>
    <name type="common">Sudden oak death agent</name>
    <dbReference type="NCBI Taxonomy" id="164328"/>
    <lineage>
        <taxon>Eukaryota</taxon>
        <taxon>Sar</taxon>
        <taxon>Stramenopiles</taxon>
        <taxon>Oomycota</taxon>
        <taxon>Peronosporomycetes</taxon>
        <taxon>Peronosporales</taxon>
        <taxon>Peronosporaceae</taxon>
        <taxon>Phytophthora</taxon>
    </lineage>
</organism>